<organism evidence="2 3">
    <name type="scientific">Chloropicon primus</name>
    <dbReference type="NCBI Taxonomy" id="1764295"/>
    <lineage>
        <taxon>Eukaryota</taxon>
        <taxon>Viridiplantae</taxon>
        <taxon>Chlorophyta</taxon>
        <taxon>Chloropicophyceae</taxon>
        <taxon>Chloropicales</taxon>
        <taxon>Chloropicaceae</taxon>
        <taxon>Chloropicon</taxon>
    </lineage>
</organism>
<feature type="compositionally biased region" description="Polar residues" evidence="1">
    <location>
        <begin position="228"/>
        <end position="253"/>
    </location>
</feature>
<feature type="region of interest" description="Disordered" evidence="1">
    <location>
        <begin position="1"/>
        <end position="157"/>
    </location>
</feature>
<evidence type="ECO:0000313" key="3">
    <source>
        <dbReference type="Proteomes" id="UP000316726"/>
    </source>
</evidence>
<evidence type="ECO:0000313" key="2">
    <source>
        <dbReference type="EMBL" id="QDZ26056.1"/>
    </source>
</evidence>
<feature type="compositionally biased region" description="Low complexity" evidence="1">
    <location>
        <begin position="105"/>
        <end position="123"/>
    </location>
</feature>
<feature type="compositionally biased region" description="Acidic residues" evidence="1">
    <location>
        <begin position="44"/>
        <end position="71"/>
    </location>
</feature>
<keyword evidence="3" id="KW-1185">Reference proteome</keyword>
<name>A0A5B8N188_9CHLO</name>
<feature type="compositionally biased region" description="Basic and acidic residues" evidence="1">
    <location>
        <begin position="20"/>
        <end position="33"/>
    </location>
</feature>
<dbReference type="EMBL" id="CP031053">
    <property type="protein sequence ID" value="QDZ26056.1"/>
    <property type="molecule type" value="Genomic_DNA"/>
</dbReference>
<gene>
    <name evidence="2" type="ORF">A3770_20p85740</name>
</gene>
<proteinExistence type="predicted"/>
<accession>A0A5B8N188</accession>
<feature type="compositionally biased region" description="Polar residues" evidence="1">
    <location>
        <begin position="264"/>
        <end position="307"/>
    </location>
</feature>
<feature type="compositionally biased region" description="Low complexity" evidence="1">
    <location>
        <begin position="1"/>
        <end position="19"/>
    </location>
</feature>
<protein>
    <submittedName>
        <fullName evidence="2">Uncharacterized protein</fullName>
    </submittedName>
</protein>
<dbReference type="AlphaFoldDB" id="A0A5B8N188"/>
<sequence>MQQQEQNPSPSSKQQQQQDQQRDQQRPRRPNERTRKRIQAMLDSESESSYEEESEEESYSGGEVVEDEFDDLGLTPREKSKSKPSPPSPLDDDLGGLTPREQSKSKSSSPSSPQTPSPSVQSKAARQRDDEDDEEKSILYCGRVLSPAASSSGEGKVTLVRYDPASRSWTVKVEKAGQSASKTMDWFDILKLVTSEDEENLPSQTGMLGSPGKVFKANNFVSEMVDLWSNNPNGNKEQQSCSPKESNQGSQELAANFGGGPFSSPIQQQATTSSSDQRFVMNLLSTPGSTEVTPESKPAEQQASGTPTADHRSGSPYKSIVIPRQILSSPMRRARRAASAVSLDSPLSAQKDKGLGIAVAKGVGLSNNSGSSPSSSFGLSAAKSSSARKKLKLTCDKELLENELCNLLINKKIIKHWREGNEWACKDVNGKALDAYRIAELEERLISTAREARHNFTGLEIDQISRRAHAEWRQLKEKQQFDQNVSPQRPLKGILKHYQVARPTPSANKKVTFLAELVEFGSPMKPMH</sequence>
<feature type="region of interest" description="Disordered" evidence="1">
    <location>
        <begin position="228"/>
        <end position="320"/>
    </location>
</feature>
<evidence type="ECO:0000256" key="1">
    <source>
        <dbReference type="SAM" id="MobiDB-lite"/>
    </source>
</evidence>
<dbReference type="Proteomes" id="UP000316726">
    <property type="component" value="Chromosome 20"/>
</dbReference>
<reference evidence="2 3" key="1">
    <citation type="submission" date="2018-07" db="EMBL/GenBank/DDBJ databases">
        <title>The complete nuclear genome of the prasinophyte Chloropicon primus (CCMP1205).</title>
        <authorList>
            <person name="Pombert J.-F."/>
            <person name="Otis C."/>
            <person name="Turmel M."/>
            <person name="Lemieux C."/>
        </authorList>
    </citation>
    <scope>NUCLEOTIDE SEQUENCE [LARGE SCALE GENOMIC DNA]</scope>
    <source>
        <strain evidence="2 3">CCMP1205</strain>
    </source>
</reference>